<organism evidence="5 6">
    <name type="scientific">Rubroshorea leprosula</name>
    <dbReference type="NCBI Taxonomy" id="152421"/>
    <lineage>
        <taxon>Eukaryota</taxon>
        <taxon>Viridiplantae</taxon>
        <taxon>Streptophyta</taxon>
        <taxon>Embryophyta</taxon>
        <taxon>Tracheophyta</taxon>
        <taxon>Spermatophyta</taxon>
        <taxon>Magnoliopsida</taxon>
        <taxon>eudicotyledons</taxon>
        <taxon>Gunneridae</taxon>
        <taxon>Pentapetalae</taxon>
        <taxon>rosids</taxon>
        <taxon>malvids</taxon>
        <taxon>Malvales</taxon>
        <taxon>Dipterocarpaceae</taxon>
        <taxon>Rubroshorea</taxon>
    </lineage>
</organism>
<reference evidence="5 6" key="1">
    <citation type="journal article" date="2021" name="Commun. Biol.">
        <title>The genome of Shorea leprosula (Dipterocarpaceae) highlights the ecological relevance of drought in aseasonal tropical rainforests.</title>
        <authorList>
            <person name="Ng K.K.S."/>
            <person name="Kobayashi M.J."/>
            <person name="Fawcett J.A."/>
            <person name="Hatakeyama M."/>
            <person name="Paape T."/>
            <person name="Ng C.H."/>
            <person name="Ang C.C."/>
            <person name="Tnah L.H."/>
            <person name="Lee C.T."/>
            <person name="Nishiyama T."/>
            <person name="Sese J."/>
            <person name="O'Brien M.J."/>
            <person name="Copetti D."/>
            <person name="Mohd Noor M.I."/>
            <person name="Ong R.C."/>
            <person name="Putra M."/>
            <person name="Sireger I.Z."/>
            <person name="Indrioko S."/>
            <person name="Kosugi Y."/>
            <person name="Izuno A."/>
            <person name="Isagi Y."/>
            <person name="Lee S.L."/>
            <person name="Shimizu K.K."/>
        </authorList>
    </citation>
    <scope>NUCLEOTIDE SEQUENCE [LARGE SCALE GENOMIC DNA]</scope>
    <source>
        <strain evidence="5">214</strain>
    </source>
</reference>
<dbReference type="GO" id="GO:0005737">
    <property type="term" value="C:cytoplasm"/>
    <property type="evidence" value="ECO:0007669"/>
    <property type="project" value="TreeGrafter"/>
</dbReference>
<dbReference type="InterPro" id="IPR000916">
    <property type="entry name" value="Bet_v_I/MLP"/>
</dbReference>
<keyword evidence="2" id="KW-0611">Plant defense</keyword>
<dbReference type="Pfam" id="PF00407">
    <property type="entry name" value="Bet_v_1"/>
    <property type="match status" value="1"/>
</dbReference>
<dbReference type="InterPro" id="IPR024949">
    <property type="entry name" value="Bet_v_I_allergen"/>
</dbReference>
<dbReference type="GO" id="GO:0009738">
    <property type="term" value="P:abscisic acid-activated signaling pathway"/>
    <property type="evidence" value="ECO:0007669"/>
    <property type="project" value="InterPro"/>
</dbReference>
<dbReference type="AlphaFoldDB" id="A0AAV5MNF7"/>
<dbReference type="EMBL" id="BPVZ01000363">
    <property type="protein sequence ID" value="GKV50388.1"/>
    <property type="molecule type" value="Genomic_DNA"/>
</dbReference>
<name>A0AAV5MNF7_9ROSI</name>
<dbReference type="GO" id="GO:0010427">
    <property type="term" value="F:abscisic acid binding"/>
    <property type="evidence" value="ECO:0007669"/>
    <property type="project" value="InterPro"/>
</dbReference>
<comment type="caution">
    <text evidence="5">The sequence shown here is derived from an EMBL/GenBank/DDBJ whole genome shotgun (WGS) entry which is preliminary data.</text>
</comment>
<comment type="similarity">
    <text evidence="1">Belongs to the BetVI family.</text>
</comment>
<evidence type="ECO:0000256" key="2">
    <source>
        <dbReference type="ARBA" id="ARBA00022821"/>
    </source>
</evidence>
<dbReference type="InterPro" id="IPR023393">
    <property type="entry name" value="START-like_dom_sf"/>
</dbReference>
<evidence type="ECO:0000313" key="6">
    <source>
        <dbReference type="Proteomes" id="UP001054252"/>
    </source>
</evidence>
<dbReference type="GO" id="GO:0005634">
    <property type="term" value="C:nucleus"/>
    <property type="evidence" value="ECO:0007669"/>
    <property type="project" value="TreeGrafter"/>
</dbReference>
<feature type="domain" description="Bet v I/Major latex protein" evidence="4">
    <location>
        <begin position="1"/>
        <end position="157"/>
    </location>
</feature>
<gene>
    <name evidence="5" type="ORF">SLEP1_g57094</name>
</gene>
<dbReference type="GO" id="GO:0004864">
    <property type="term" value="F:protein phosphatase inhibitor activity"/>
    <property type="evidence" value="ECO:0007669"/>
    <property type="project" value="InterPro"/>
</dbReference>
<dbReference type="GO" id="GO:0038023">
    <property type="term" value="F:signaling receptor activity"/>
    <property type="evidence" value="ECO:0007669"/>
    <property type="project" value="InterPro"/>
</dbReference>
<dbReference type="Proteomes" id="UP001054252">
    <property type="component" value="Unassembled WGS sequence"/>
</dbReference>
<evidence type="ECO:0000256" key="3">
    <source>
        <dbReference type="ARBA" id="ARBA00023265"/>
    </source>
</evidence>
<proteinExistence type="inferred from homology"/>
<evidence type="ECO:0000256" key="1">
    <source>
        <dbReference type="ARBA" id="ARBA00009744"/>
    </source>
</evidence>
<dbReference type="SUPFAM" id="SSF55961">
    <property type="entry name" value="Bet v1-like"/>
    <property type="match status" value="1"/>
</dbReference>
<dbReference type="FunFam" id="3.30.530.20:FF:000007">
    <property type="entry name" value="Major pollen allergen Bet v 1-A"/>
    <property type="match status" value="1"/>
</dbReference>
<dbReference type="PRINTS" id="PR00634">
    <property type="entry name" value="BETALLERGEN"/>
</dbReference>
<sequence>MGVFTDKMEVTTKIPPARMFRALVFDYDNLIPKIIVPKAIQNVELIEGDGGPGSIKKITFGEGSQVKYKKHKIEAIDEKGFSFNYSVIEGDALMNNLEKISHDIKFMAAPDGGSICNISISSHYTIGDIYIKQEDVKAEREKALGLFKAVEAYLLANRGAFERNPLVNEFPLPSAGVVSVVPKA</sequence>
<keyword evidence="3" id="KW-0568">Pathogenesis-related protein</keyword>
<dbReference type="SMART" id="SM01037">
    <property type="entry name" value="Bet_v_1"/>
    <property type="match status" value="1"/>
</dbReference>
<evidence type="ECO:0000313" key="5">
    <source>
        <dbReference type="EMBL" id="GKV50388.1"/>
    </source>
</evidence>
<dbReference type="Gene3D" id="3.30.530.20">
    <property type="match status" value="1"/>
</dbReference>
<dbReference type="GO" id="GO:0006952">
    <property type="term" value="P:defense response"/>
    <property type="evidence" value="ECO:0007669"/>
    <property type="project" value="UniProtKB-KW"/>
</dbReference>
<evidence type="ECO:0000259" key="4">
    <source>
        <dbReference type="SMART" id="SM01037"/>
    </source>
</evidence>
<dbReference type="PANTHER" id="PTHR31213:SF55">
    <property type="entry name" value="STRESS-INDUCED PROTEIN SAM22"/>
    <property type="match status" value="1"/>
</dbReference>
<accession>A0AAV5MNF7</accession>
<dbReference type="PANTHER" id="PTHR31213">
    <property type="entry name" value="OS08G0374000 PROTEIN-RELATED"/>
    <property type="match status" value="1"/>
</dbReference>
<dbReference type="CDD" id="cd07816">
    <property type="entry name" value="Bet_v1-like"/>
    <property type="match status" value="1"/>
</dbReference>
<dbReference type="InterPro" id="IPR050279">
    <property type="entry name" value="Plant_def-hormone_signal"/>
</dbReference>
<keyword evidence="6" id="KW-1185">Reference proteome</keyword>
<protein>
    <recommendedName>
        <fullName evidence="4">Bet v I/Major latex protein domain-containing protein</fullName>
    </recommendedName>
</protein>